<dbReference type="AlphaFoldDB" id="A0A5B9MLI1"/>
<keyword evidence="1" id="KW-1133">Transmembrane helix</keyword>
<feature type="transmembrane region" description="Helical" evidence="1">
    <location>
        <begin position="40"/>
        <end position="65"/>
    </location>
</feature>
<feature type="transmembrane region" description="Helical" evidence="1">
    <location>
        <begin position="85"/>
        <end position="109"/>
    </location>
</feature>
<protein>
    <submittedName>
        <fullName evidence="2">Uncharacterized protein</fullName>
    </submittedName>
</protein>
<dbReference type="RefSeq" id="WP_147870022.1">
    <property type="nucleotide sequence ID" value="NZ_CP036264.1"/>
</dbReference>
<evidence type="ECO:0000313" key="3">
    <source>
        <dbReference type="Proteomes" id="UP000321353"/>
    </source>
</evidence>
<keyword evidence="1" id="KW-0472">Membrane</keyword>
<proteinExistence type="predicted"/>
<name>A0A5B9MLI1_9BACT</name>
<evidence type="ECO:0000256" key="1">
    <source>
        <dbReference type="SAM" id="Phobius"/>
    </source>
</evidence>
<sequence>MNLSRFVQICGPSFFAVTAVLSIGLSVAVILLAVKAKRELLLSAFFPLCFLPLLIAVGVSLFRLLSSIDMQLDHEEASLRDPGLLLTMNLVPLFYGATASAVPAAFAMLGRWGLAWRASGIRLLPERKHEDSGSDQFDPAAWAKKDADDYIEQLVRPR</sequence>
<keyword evidence="1" id="KW-0812">Transmembrane</keyword>
<keyword evidence="3" id="KW-1185">Reference proteome</keyword>
<dbReference type="Proteomes" id="UP000321353">
    <property type="component" value="Chromosome"/>
</dbReference>
<feature type="transmembrane region" description="Helical" evidence="1">
    <location>
        <begin position="6"/>
        <end position="33"/>
    </location>
</feature>
<accession>A0A5B9MLI1</accession>
<dbReference type="KEGG" id="smam:Mal15_49270"/>
<reference evidence="2 3" key="1">
    <citation type="submission" date="2019-02" db="EMBL/GenBank/DDBJ databases">
        <title>Planctomycetal bacteria perform biofilm scaping via a novel small molecule.</title>
        <authorList>
            <person name="Jeske O."/>
            <person name="Boedeker C."/>
            <person name="Wiegand S."/>
            <person name="Breitling P."/>
            <person name="Kallscheuer N."/>
            <person name="Jogler M."/>
            <person name="Rohde M."/>
            <person name="Petersen J."/>
            <person name="Medema M.H."/>
            <person name="Surup F."/>
            <person name="Jogler C."/>
        </authorList>
    </citation>
    <scope>NUCLEOTIDE SEQUENCE [LARGE SCALE GENOMIC DNA]</scope>
    <source>
        <strain evidence="2 3">Mal15</strain>
    </source>
</reference>
<evidence type="ECO:0000313" key="2">
    <source>
        <dbReference type="EMBL" id="QEG00851.1"/>
    </source>
</evidence>
<gene>
    <name evidence="2" type="ORF">Mal15_49270</name>
</gene>
<organism evidence="2 3">
    <name type="scientific">Stieleria maiorica</name>
    <dbReference type="NCBI Taxonomy" id="2795974"/>
    <lineage>
        <taxon>Bacteria</taxon>
        <taxon>Pseudomonadati</taxon>
        <taxon>Planctomycetota</taxon>
        <taxon>Planctomycetia</taxon>
        <taxon>Pirellulales</taxon>
        <taxon>Pirellulaceae</taxon>
        <taxon>Stieleria</taxon>
    </lineage>
</organism>
<dbReference type="EMBL" id="CP036264">
    <property type="protein sequence ID" value="QEG00851.1"/>
    <property type="molecule type" value="Genomic_DNA"/>
</dbReference>